<dbReference type="Proteomes" id="UP000069632">
    <property type="component" value="Unassembled WGS sequence"/>
</dbReference>
<dbReference type="GO" id="GO:0042907">
    <property type="term" value="F:xanthine transmembrane transporter activity"/>
    <property type="evidence" value="ECO:0007669"/>
    <property type="project" value="TreeGrafter"/>
</dbReference>
<feature type="transmembrane region" description="Helical" evidence="7">
    <location>
        <begin position="119"/>
        <end position="145"/>
    </location>
</feature>
<evidence type="ECO:0000256" key="3">
    <source>
        <dbReference type="ARBA" id="ARBA00022448"/>
    </source>
</evidence>
<feature type="transmembrane region" description="Helical" evidence="7">
    <location>
        <begin position="16"/>
        <end position="35"/>
    </location>
</feature>
<organism evidence="8 9">
    <name type="scientific">Campylobacter geochelonis</name>
    <dbReference type="NCBI Taxonomy" id="1780362"/>
    <lineage>
        <taxon>Bacteria</taxon>
        <taxon>Pseudomonadati</taxon>
        <taxon>Campylobacterota</taxon>
        <taxon>Epsilonproteobacteria</taxon>
        <taxon>Campylobacterales</taxon>
        <taxon>Campylobacteraceae</taxon>
        <taxon>Campylobacter</taxon>
    </lineage>
</organism>
<dbReference type="Pfam" id="PF00860">
    <property type="entry name" value="Xan_ur_permease"/>
    <property type="match status" value="1"/>
</dbReference>
<evidence type="ECO:0000313" key="8">
    <source>
        <dbReference type="EMBL" id="CZE46702.1"/>
    </source>
</evidence>
<comment type="subcellular location">
    <subcellularLocation>
        <location evidence="1">Membrane</location>
        <topology evidence="1">Multi-pass membrane protein</topology>
    </subcellularLocation>
</comment>
<evidence type="ECO:0000256" key="2">
    <source>
        <dbReference type="ARBA" id="ARBA00008821"/>
    </source>
</evidence>
<dbReference type="InterPro" id="IPR006042">
    <property type="entry name" value="Xan_ur_permease"/>
</dbReference>
<dbReference type="GO" id="GO:0005886">
    <property type="term" value="C:plasma membrane"/>
    <property type="evidence" value="ECO:0007669"/>
    <property type="project" value="TreeGrafter"/>
</dbReference>
<comment type="similarity">
    <text evidence="2">Belongs to the nucleobase:cation symporter-2 (NCS2) (TC 2.A.40) family.</text>
</comment>
<feature type="transmembrane region" description="Helical" evidence="7">
    <location>
        <begin position="340"/>
        <end position="361"/>
    </location>
</feature>
<dbReference type="InterPro" id="IPR006043">
    <property type="entry name" value="NCS2"/>
</dbReference>
<feature type="transmembrane region" description="Helical" evidence="7">
    <location>
        <begin position="165"/>
        <end position="183"/>
    </location>
</feature>
<keyword evidence="9" id="KW-1185">Reference proteome</keyword>
<feature type="transmembrane region" description="Helical" evidence="7">
    <location>
        <begin position="65"/>
        <end position="81"/>
    </location>
</feature>
<evidence type="ECO:0000256" key="5">
    <source>
        <dbReference type="ARBA" id="ARBA00022989"/>
    </source>
</evidence>
<dbReference type="PANTHER" id="PTHR42810">
    <property type="entry name" value="PURINE PERMEASE C1399.01C-RELATED"/>
    <property type="match status" value="1"/>
</dbReference>
<protein>
    <submittedName>
        <fullName evidence="8">Uracil permease</fullName>
    </submittedName>
</protein>
<reference evidence="8 9" key="1">
    <citation type="submission" date="2016-02" db="EMBL/GenBank/DDBJ databases">
        <authorList>
            <consortium name="Pathogen Informatics"/>
        </authorList>
    </citation>
    <scope>NUCLEOTIDE SEQUENCE [LARGE SCALE GENOMIC DNA]</scope>
    <source>
        <strain evidence="8 9">RC20</strain>
    </source>
</reference>
<sequence length="437" mass="45897">MSNPSIEYNFRLKDSLLGVQFLFVAFGALVLMPILTGLDTSVALFTAGVGTLIFQFICRKKVVPIFLASSFAFIAPISFAVEKWGLSAAMGGVVFAGLAYTAFSFVVRYKGASFVHKILPAVVVGPVIMTIGLILSPSAVGMATASGDMLGAYQALNPHFSANDAMIIAGVSLLVTLICIMFAKGMMKLVPILCGVSAGYILSCFYGIVDFSKVASAPWFAMPNFTTPTFQLDAILYMIPVIIAPIIEHIGNVIAIGNVTKYDFVKKPGLENTLLGDGIATTVAAFVAGPPCTTYAEVTGAVRLTRAFNPAIMTWSAIAAILLAFVSKLGALIASIPACVLGGIMILLFGIIASVGMETLIKAKVDMANPRNMVIIALILVPALGGMILDLGVATFSQIGLGAVVGVVLNLVLPHVENAEELDLPQVHELADEKDAK</sequence>
<evidence type="ECO:0000313" key="9">
    <source>
        <dbReference type="Proteomes" id="UP000069632"/>
    </source>
</evidence>
<accession>A0A128EE51</accession>
<feature type="transmembrane region" description="Helical" evidence="7">
    <location>
        <begin position="229"/>
        <end position="247"/>
    </location>
</feature>
<feature type="transmembrane region" description="Helical" evidence="7">
    <location>
        <begin position="373"/>
        <end position="389"/>
    </location>
</feature>
<evidence type="ECO:0000256" key="7">
    <source>
        <dbReference type="SAM" id="Phobius"/>
    </source>
</evidence>
<keyword evidence="4 7" id="KW-0812">Transmembrane</keyword>
<keyword evidence="3" id="KW-0813">Transport</keyword>
<dbReference type="OrthoDB" id="9779092at2"/>
<evidence type="ECO:0000256" key="1">
    <source>
        <dbReference type="ARBA" id="ARBA00004141"/>
    </source>
</evidence>
<feature type="transmembrane region" description="Helical" evidence="7">
    <location>
        <begin position="87"/>
        <end position="107"/>
    </location>
</feature>
<proteinExistence type="inferred from homology"/>
<keyword evidence="6 7" id="KW-0472">Membrane</keyword>
<dbReference type="RefSeq" id="WP_075540009.1">
    <property type="nucleotide sequence ID" value="NZ_CP053844.1"/>
</dbReference>
<dbReference type="PANTHER" id="PTHR42810:SF2">
    <property type="entry name" value="PURINE PERMEASE C1399.01C-RELATED"/>
    <property type="match status" value="1"/>
</dbReference>
<feature type="transmembrane region" description="Helical" evidence="7">
    <location>
        <begin position="190"/>
        <end position="209"/>
    </location>
</feature>
<name>A0A128EE51_9BACT</name>
<dbReference type="EMBL" id="FIZP01000001">
    <property type="protein sequence ID" value="CZE46702.1"/>
    <property type="molecule type" value="Genomic_DNA"/>
</dbReference>
<evidence type="ECO:0000256" key="4">
    <source>
        <dbReference type="ARBA" id="ARBA00022692"/>
    </source>
</evidence>
<gene>
    <name evidence="8" type="primary">uraA</name>
    <name evidence="8" type="ORF">ERS672216_00511</name>
</gene>
<dbReference type="NCBIfam" id="TIGR00801">
    <property type="entry name" value="ncs2"/>
    <property type="match status" value="1"/>
</dbReference>
<feature type="transmembrane region" description="Helical" evidence="7">
    <location>
        <begin position="41"/>
        <end position="58"/>
    </location>
</feature>
<feature type="transmembrane region" description="Helical" evidence="7">
    <location>
        <begin position="312"/>
        <end position="334"/>
    </location>
</feature>
<evidence type="ECO:0000256" key="6">
    <source>
        <dbReference type="ARBA" id="ARBA00023136"/>
    </source>
</evidence>
<dbReference type="AlphaFoldDB" id="A0A128EE51"/>
<keyword evidence="5 7" id="KW-1133">Transmembrane helix</keyword>